<dbReference type="GO" id="GO:0006281">
    <property type="term" value="P:DNA repair"/>
    <property type="evidence" value="ECO:0007669"/>
    <property type="project" value="TreeGrafter"/>
</dbReference>
<dbReference type="OrthoDB" id="448448at2759"/>
<accession>A0A1Y1ZRX0</accession>
<dbReference type="PANTHER" id="PTHR45626">
    <property type="entry name" value="TRANSCRIPTION TERMINATION FACTOR 2-RELATED"/>
    <property type="match status" value="1"/>
</dbReference>
<dbReference type="STRING" id="1231657.A0A1Y1ZRX0"/>
<proteinExistence type="predicted"/>
<evidence type="ECO:0000256" key="4">
    <source>
        <dbReference type="SAM" id="MobiDB-lite"/>
    </source>
</evidence>
<dbReference type="GO" id="GO:0008094">
    <property type="term" value="F:ATP-dependent activity, acting on DNA"/>
    <property type="evidence" value="ECO:0007669"/>
    <property type="project" value="TreeGrafter"/>
</dbReference>
<feature type="region of interest" description="Disordered" evidence="4">
    <location>
        <begin position="262"/>
        <end position="283"/>
    </location>
</feature>
<evidence type="ECO:0000256" key="1">
    <source>
        <dbReference type="ARBA" id="ARBA00022741"/>
    </source>
</evidence>
<organism evidence="5 6">
    <name type="scientific">Clohesyomyces aquaticus</name>
    <dbReference type="NCBI Taxonomy" id="1231657"/>
    <lineage>
        <taxon>Eukaryota</taxon>
        <taxon>Fungi</taxon>
        <taxon>Dikarya</taxon>
        <taxon>Ascomycota</taxon>
        <taxon>Pezizomycotina</taxon>
        <taxon>Dothideomycetes</taxon>
        <taxon>Pleosporomycetidae</taxon>
        <taxon>Pleosporales</taxon>
        <taxon>Lindgomycetaceae</taxon>
        <taxon>Clohesyomyces</taxon>
    </lineage>
</organism>
<name>A0A1Y1ZRX0_9PLEO</name>
<keyword evidence="6" id="KW-1185">Reference proteome</keyword>
<dbReference type="GO" id="GO:0005524">
    <property type="term" value="F:ATP binding"/>
    <property type="evidence" value="ECO:0007669"/>
    <property type="project" value="UniProtKB-KW"/>
</dbReference>
<dbReference type="InterPro" id="IPR050628">
    <property type="entry name" value="SNF2_RAD54_helicase_TF"/>
</dbReference>
<dbReference type="InterPro" id="IPR049730">
    <property type="entry name" value="SNF2/RAD54-like_C"/>
</dbReference>
<gene>
    <name evidence="5" type="ORF">BCR34DRAFT_277261</name>
</gene>
<evidence type="ECO:0000313" key="5">
    <source>
        <dbReference type="EMBL" id="ORY13013.1"/>
    </source>
</evidence>
<reference evidence="5 6" key="1">
    <citation type="submission" date="2016-07" db="EMBL/GenBank/DDBJ databases">
        <title>Pervasive Adenine N6-methylation of Active Genes in Fungi.</title>
        <authorList>
            <consortium name="DOE Joint Genome Institute"/>
            <person name="Mondo S.J."/>
            <person name="Dannebaum R.O."/>
            <person name="Kuo R.C."/>
            <person name="Labutti K."/>
            <person name="Haridas S."/>
            <person name="Kuo A."/>
            <person name="Salamov A."/>
            <person name="Ahrendt S.R."/>
            <person name="Lipzen A."/>
            <person name="Sullivan W."/>
            <person name="Andreopoulos W.B."/>
            <person name="Clum A."/>
            <person name="Lindquist E."/>
            <person name="Daum C."/>
            <person name="Ramamoorthy G.K."/>
            <person name="Gryganskyi A."/>
            <person name="Culley D."/>
            <person name="Magnuson J.K."/>
            <person name="James T.Y."/>
            <person name="O'Malley M.A."/>
            <person name="Stajich J.E."/>
            <person name="Spatafora J.W."/>
            <person name="Visel A."/>
            <person name="Grigoriev I.V."/>
        </authorList>
    </citation>
    <scope>NUCLEOTIDE SEQUENCE [LARGE SCALE GENOMIC DNA]</scope>
    <source>
        <strain evidence="5 6">CBS 115471</strain>
    </source>
</reference>
<dbReference type="AlphaFoldDB" id="A0A1Y1ZRX0"/>
<dbReference type="Gene3D" id="3.40.50.300">
    <property type="entry name" value="P-loop containing nucleotide triphosphate hydrolases"/>
    <property type="match status" value="1"/>
</dbReference>
<dbReference type="EMBL" id="MCFA01000045">
    <property type="protein sequence ID" value="ORY13013.1"/>
    <property type="molecule type" value="Genomic_DNA"/>
</dbReference>
<evidence type="ECO:0000256" key="3">
    <source>
        <dbReference type="ARBA" id="ARBA00022840"/>
    </source>
</evidence>
<evidence type="ECO:0000256" key="2">
    <source>
        <dbReference type="ARBA" id="ARBA00022801"/>
    </source>
</evidence>
<sequence>MVEGKVRHAIDTVLLPRSRSSQNSYLSVLQQINELRLICNLGIHRKSGHSSVSLQAQSETWDSTTAQRAFEALVTAGNLQCLRCCMNLDLVEIDDLLGSDLFKSRHNPLLYRCLRIMCAACSQNTSDLSCGCHPLCPRASVSHTLSRSLSNASSPSDSENDWEPLPLPTKVKALVSDLKSLSTATKSVVFSYWTSTLDLIERGLRQASISFTRYDGNTSSYNRSLALRNFRRDPSKSVILNDNILCLCWSRHHRSLKSLHHRAAMEPSRGRTSLGTSTSHGADEGSHYCKIGDARLL</sequence>
<keyword evidence="3" id="KW-0067">ATP-binding</keyword>
<dbReference type="Proteomes" id="UP000193144">
    <property type="component" value="Unassembled WGS sequence"/>
</dbReference>
<feature type="compositionally biased region" description="Low complexity" evidence="4">
    <location>
        <begin position="270"/>
        <end position="279"/>
    </location>
</feature>
<dbReference type="CDD" id="cd18793">
    <property type="entry name" value="SF2_C_SNF"/>
    <property type="match status" value="1"/>
</dbReference>
<dbReference type="SUPFAM" id="SSF52540">
    <property type="entry name" value="P-loop containing nucleoside triphosphate hydrolases"/>
    <property type="match status" value="1"/>
</dbReference>
<dbReference type="GO" id="GO:0016787">
    <property type="term" value="F:hydrolase activity"/>
    <property type="evidence" value="ECO:0007669"/>
    <property type="project" value="UniProtKB-KW"/>
</dbReference>
<comment type="caution">
    <text evidence="5">The sequence shown here is derived from an EMBL/GenBank/DDBJ whole genome shotgun (WGS) entry which is preliminary data.</text>
</comment>
<keyword evidence="1" id="KW-0547">Nucleotide-binding</keyword>
<dbReference type="GO" id="GO:0005634">
    <property type="term" value="C:nucleus"/>
    <property type="evidence" value="ECO:0007669"/>
    <property type="project" value="TreeGrafter"/>
</dbReference>
<keyword evidence="2" id="KW-0378">Hydrolase</keyword>
<protein>
    <submittedName>
        <fullName evidence="5">Uncharacterized protein</fullName>
    </submittedName>
</protein>
<dbReference type="InterPro" id="IPR027417">
    <property type="entry name" value="P-loop_NTPase"/>
</dbReference>
<evidence type="ECO:0000313" key="6">
    <source>
        <dbReference type="Proteomes" id="UP000193144"/>
    </source>
</evidence>